<dbReference type="GO" id="GO:0043130">
    <property type="term" value="F:ubiquitin binding"/>
    <property type="evidence" value="ECO:0007669"/>
    <property type="project" value="TreeGrafter"/>
</dbReference>
<evidence type="ECO:0000256" key="4">
    <source>
        <dbReference type="SAM" id="MobiDB-lite"/>
    </source>
</evidence>
<dbReference type="SMART" id="SM00727">
    <property type="entry name" value="STI1"/>
    <property type="match status" value="1"/>
</dbReference>
<accession>A0A1I7ZDC0</accession>
<dbReference type="WBParaSite" id="L893_g25255.t1">
    <property type="protein sequence ID" value="L893_g25255.t1"/>
    <property type="gene ID" value="L893_g25255"/>
</dbReference>
<dbReference type="SMART" id="SM00165">
    <property type="entry name" value="UBA"/>
    <property type="match status" value="1"/>
</dbReference>
<dbReference type="PROSITE" id="PS50030">
    <property type="entry name" value="UBA"/>
    <property type="match status" value="1"/>
</dbReference>
<feature type="domain" description="Ubiquitin-like" evidence="6">
    <location>
        <begin position="1"/>
        <end position="77"/>
    </location>
</feature>
<dbReference type="GO" id="GO:0043161">
    <property type="term" value="P:proteasome-mediated ubiquitin-dependent protein catabolic process"/>
    <property type="evidence" value="ECO:0007669"/>
    <property type="project" value="InterPro"/>
</dbReference>
<dbReference type="InterPro" id="IPR029071">
    <property type="entry name" value="Ubiquitin-like_domsf"/>
</dbReference>
<keyword evidence="1" id="KW-0677">Repeat</keyword>
<dbReference type="InterPro" id="IPR015360">
    <property type="entry name" value="XPC-bd"/>
</dbReference>
<dbReference type="GO" id="GO:0003684">
    <property type="term" value="F:damaged DNA binding"/>
    <property type="evidence" value="ECO:0007669"/>
    <property type="project" value="InterPro"/>
</dbReference>
<dbReference type="GO" id="GO:0005829">
    <property type="term" value="C:cytosol"/>
    <property type="evidence" value="ECO:0007669"/>
    <property type="project" value="TreeGrafter"/>
</dbReference>
<dbReference type="Gene3D" id="3.10.20.90">
    <property type="entry name" value="Phosphatidylinositol 3-kinase Catalytic Subunit, Chain A, domain 1"/>
    <property type="match status" value="1"/>
</dbReference>
<dbReference type="Gene3D" id="1.10.10.540">
    <property type="entry name" value="XPC-binding domain"/>
    <property type="match status" value="1"/>
</dbReference>
<dbReference type="InterPro" id="IPR015940">
    <property type="entry name" value="UBA"/>
</dbReference>
<dbReference type="GO" id="GO:0006289">
    <property type="term" value="P:nucleotide-excision repair"/>
    <property type="evidence" value="ECO:0007669"/>
    <property type="project" value="InterPro"/>
</dbReference>
<dbReference type="PANTHER" id="PTHR10621">
    <property type="entry name" value="UV EXCISION REPAIR PROTEIN RAD23"/>
    <property type="match status" value="1"/>
</dbReference>
<dbReference type="Gene3D" id="1.10.8.10">
    <property type="entry name" value="DNA helicase RuvA subunit, C-terminal domain"/>
    <property type="match status" value="1"/>
</dbReference>
<dbReference type="SUPFAM" id="SSF54236">
    <property type="entry name" value="Ubiquitin-like"/>
    <property type="match status" value="1"/>
</dbReference>
<dbReference type="InterPro" id="IPR000626">
    <property type="entry name" value="Ubiquitin-like_dom"/>
</dbReference>
<dbReference type="SUPFAM" id="SSF46934">
    <property type="entry name" value="UBA-like"/>
    <property type="match status" value="1"/>
</dbReference>
<feature type="domain" description="UBA" evidence="5">
    <location>
        <begin position="146"/>
        <end position="187"/>
    </location>
</feature>
<dbReference type="Proteomes" id="UP000095287">
    <property type="component" value="Unplaced"/>
</dbReference>
<evidence type="ECO:0000313" key="8">
    <source>
        <dbReference type="WBParaSite" id="L893_g25255.t1"/>
    </source>
</evidence>
<dbReference type="PANTHER" id="PTHR10621:SF0">
    <property type="entry name" value="UV EXCISION REPAIR PROTEIN RAD23"/>
    <property type="match status" value="1"/>
</dbReference>
<dbReference type="GO" id="GO:0070628">
    <property type="term" value="F:proteasome binding"/>
    <property type="evidence" value="ECO:0007669"/>
    <property type="project" value="TreeGrafter"/>
</dbReference>
<dbReference type="InterPro" id="IPR009060">
    <property type="entry name" value="UBA-like_sf"/>
</dbReference>
<dbReference type="AlphaFoldDB" id="A0A1I7ZDC0"/>
<evidence type="ECO:0000259" key="5">
    <source>
        <dbReference type="PROSITE" id="PS50030"/>
    </source>
</evidence>
<dbReference type="GO" id="GO:0005654">
    <property type="term" value="C:nucleoplasm"/>
    <property type="evidence" value="ECO:0007669"/>
    <property type="project" value="TreeGrafter"/>
</dbReference>
<dbReference type="FunFam" id="1.10.8.10:FF:000003">
    <property type="entry name" value="UV excision repair protein RAD23 homolog"/>
    <property type="match status" value="1"/>
</dbReference>
<evidence type="ECO:0000259" key="6">
    <source>
        <dbReference type="PROSITE" id="PS50053"/>
    </source>
</evidence>
<dbReference type="CDD" id="cd14280">
    <property type="entry name" value="UBA1_Rad23_like"/>
    <property type="match status" value="1"/>
</dbReference>
<keyword evidence="7" id="KW-1185">Reference proteome</keyword>
<feature type="compositionally biased region" description="Pro residues" evidence="4">
    <location>
        <begin position="78"/>
        <end position="87"/>
    </location>
</feature>
<evidence type="ECO:0000256" key="1">
    <source>
        <dbReference type="ARBA" id="ARBA00022737"/>
    </source>
</evidence>
<protein>
    <submittedName>
        <fullName evidence="8">UV excision repair protein RAD23</fullName>
    </submittedName>
</protein>
<evidence type="ECO:0000256" key="3">
    <source>
        <dbReference type="ARBA" id="ARBA00023204"/>
    </source>
</evidence>
<dbReference type="InterPro" id="IPR036353">
    <property type="entry name" value="XPC-bd_sf"/>
</dbReference>
<dbReference type="Pfam" id="PF00240">
    <property type="entry name" value="ubiquitin"/>
    <property type="match status" value="1"/>
</dbReference>
<dbReference type="SUPFAM" id="SSF101238">
    <property type="entry name" value="XPC-binding domain"/>
    <property type="match status" value="1"/>
</dbReference>
<evidence type="ECO:0000313" key="7">
    <source>
        <dbReference type="Proteomes" id="UP000095287"/>
    </source>
</evidence>
<dbReference type="Pfam" id="PF09280">
    <property type="entry name" value="XPC-binding"/>
    <property type="match status" value="1"/>
</dbReference>
<dbReference type="Pfam" id="PF00627">
    <property type="entry name" value="UBA"/>
    <property type="match status" value="1"/>
</dbReference>
<reference evidence="8" key="1">
    <citation type="submission" date="2016-11" db="UniProtKB">
        <authorList>
            <consortium name="WormBaseParasite"/>
        </authorList>
    </citation>
    <scope>IDENTIFICATION</scope>
</reference>
<name>A0A1I7ZDC0_9BILA</name>
<keyword evidence="2" id="KW-0227">DNA damage</keyword>
<dbReference type="CDD" id="cd01805">
    <property type="entry name" value="Ubl_Rad23"/>
    <property type="match status" value="1"/>
</dbReference>
<dbReference type="PROSITE" id="PS50053">
    <property type="entry name" value="UBIQUITIN_2"/>
    <property type="match status" value="1"/>
</dbReference>
<organism evidence="7 8">
    <name type="scientific">Steinernema glaseri</name>
    <dbReference type="NCBI Taxonomy" id="37863"/>
    <lineage>
        <taxon>Eukaryota</taxon>
        <taxon>Metazoa</taxon>
        <taxon>Ecdysozoa</taxon>
        <taxon>Nematoda</taxon>
        <taxon>Chromadorea</taxon>
        <taxon>Rhabditida</taxon>
        <taxon>Tylenchina</taxon>
        <taxon>Panagrolaimomorpha</taxon>
        <taxon>Strongyloidoidea</taxon>
        <taxon>Steinernematidae</taxon>
        <taxon>Steinernema</taxon>
    </lineage>
</organism>
<dbReference type="GO" id="GO:0031593">
    <property type="term" value="F:polyubiquitin modification-dependent protein binding"/>
    <property type="evidence" value="ECO:0007669"/>
    <property type="project" value="TreeGrafter"/>
</dbReference>
<keyword evidence="3" id="KW-0234">DNA repair</keyword>
<evidence type="ECO:0000256" key="2">
    <source>
        <dbReference type="ARBA" id="ARBA00022763"/>
    </source>
</evidence>
<feature type="region of interest" description="Disordered" evidence="4">
    <location>
        <begin position="73"/>
        <end position="143"/>
    </location>
</feature>
<feature type="compositionally biased region" description="Low complexity" evidence="4">
    <location>
        <begin position="88"/>
        <end position="139"/>
    </location>
</feature>
<proteinExistence type="predicted"/>
<dbReference type="InterPro" id="IPR006636">
    <property type="entry name" value="STI1_HS-bd"/>
</dbReference>
<sequence length="272" mass="29666">MLITFRTISQLSFQMDLDEAMTIGALKDQMCKEHSDFCRETLKLIYNGKVYNDDETIGQMNFDEKKFVVVMNPKKKPTPPAAAPAPVEPAAQTAEPSTSATETPTQEATTTVTATAPTQEATSTTTATETPAVATAPVEQQEADVPVEHNATVEAIMAMGYERPQVVLALKAAFFNADRAVEYLLSGIPANAVENVVVDAPEEVGEASMDFLDSPQFEELRQIVLENPAALPQIMAEIQQLNPDLLQFIRDNQALFLERLNAPPTSMAEVHP</sequence>